<evidence type="ECO:0000256" key="3">
    <source>
        <dbReference type="ARBA" id="ARBA00023163"/>
    </source>
</evidence>
<dbReference type="EMBL" id="JAEPCR010000011">
    <property type="protein sequence ID" value="MCG7977265.1"/>
    <property type="molecule type" value="Genomic_DNA"/>
</dbReference>
<dbReference type="SUPFAM" id="SSF46785">
    <property type="entry name" value="Winged helix' DNA-binding domain"/>
    <property type="match status" value="1"/>
</dbReference>
<evidence type="ECO:0000256" key="2">
    <source>
        <dbReference type="ARBA" id="ARBA00023125"/>
    </source>
</evidence>
<dbReference type="InterPro" id="IPR011991">
    <property type="entry name" value="ArsR-like_HTH"/>
</dbReference>
<comment type="caution">
    <text evidence="4">The sequence shown here is derived from an EMBL/GenBank/DDBJ whole genome shotgun (WGS) entry which is preliminary data.</text>
</comment>
<keyword evidence="1" id="KW-0805">Transcription regulation</keyword>
<dbReference type="Pfam" id="PF01022">
    <property type="entry name" value="HTH_5"/>
    <property type="match status" value="1"/>
</dbReference>
<protein>
    <submittedName>
        <fullName evidence="4">Helix-turn-helix domain-containing protein</fullName>
    </submittedName>
</protein>
<organism evidence="4 5">
    <name type="scientific">Candidatus Thiodiazotropha taylori</name>
    <dbReference type="NCBI Taxonomy" id="2792791"/>
    <lineage>
        <taxon>Bacteria</taxon>
        <taxon>Pseudomonadati</taxon>
        <taxon>Pseudomonadota</taxon>
        <taxon>Gammaproteobacteria</taxon>
        <taxon>Chromatiales</taxon>
        <taxon>Sedimenticolaceae</taxon>
        <taxon>Candidatus Thiodiazotropha</taxon>
    </lineage>
</organism>
<dbReference type="SMART" id="SM00418">
    <property type="entry name" value="HTH_ARSR"/>
    <property type="match status" value="1"/>
</dbReference>
<dbReference type="PANTHER" id="PTHR33154">
    <property type="entry name" value="TRANSCRIPTIONAL REGULATOR, ARSR FAMILY"/>
    <property type="match status" value="1"/>
</dbReference>
<evidence type="ECO:0000256" key="1">
    <source>
        <dbReference type="ARBA" id="ARBA00023015"/>
    </source>
</evidence>
<dbReference type="PROSITE" id="PS50987">
    <property type="entry name" value="HTH_ARSR_2"/>
    <property type="match status" value="1"/>
</dbReference>
<gene>
    <name evidence="4" type="ORF">JAY77_03830</name>
</gene>
<dbReference type="GO" id="GO:0003700">
    <property type="term" value="F:DNA-binding transcription factor activity"/>
    <property type="evidence" value="ECO:0007669"/>
    <property type="project" value="InterPro"/>
</dbReference>
<dbReference type="GO" id="GO:0003677">
    <property type="term" value="F:DNA binding"/>
    <property type="evidence" value="ECO:0007669"/>
    <property type="project" value="UniProtKB-KW"/>
</dbReference>
<keyword evidence="2" id="KW-0238">DNA-binding</keyword>
<dbReference type="CDD" id="cd00090">
    <property type="entry name" value="HTH_ARSR"/>
    <property type="match status" value="1"/>
</dbReference>
<dbReference type="Gene3D" id="1.10.10.10">
    <property type="entry name" value="Winged helix-like DNA-binding domain superfamily/Winged helix DNA-binding domain"/>
    <property type="match status" value="1"/>
</dbReference>
<dbReference type="AlphaFoldDB" id="A0A9E4NWD8"/>
<dbReference type="InterPro" id="IPR001845">
    <property type="entry name" value="HTH_ArsR_DNA-bd_dom"/>
</dbReference>
<proteinExistence type="predicted"/>
<accession>A0A9E4NWD8</accession>
<reference evidence="4" key="1">
    <citation type="journal article" date="2021" name="Proc. Natl. Acad. Sci. U.S.A.">
        <title>Global biogeography of chemosynthetic symbionts reveals both localized and globally distributed symbiont groups. .</title>
        <authorList>
            <person name="Osvatic J.T."/>
            <person name="Wilkins L.G.E."/>
            <person name="Leibrecht L."/>
            <person name="Leray M."/>
            <person name="Zauner S."/>
            <person name="Polzin J."/>
            <person name="Camacho Y."/>
            <person name="Gros O."/>
            <person name="van Gils J.A."/>
            <person name="Eisen J.A."/>
            <person name="Petersen J.M."/>
            <person name="Yuen B."/>
        </authorList>
    </citation>
    <scope>NUCLEOTIDE SEQUENCE</scope>
    <source>
        <strain evidence="4">MAGclacostrist055</strain>
    </source>
</reference>
<dbReference type="InterPro" id="IPR036388">
    <property type="entry name" value="WH-like_DNA-bd_sf"/>
</dbReference>
<evidence type="ECO:0000313" key="5">
    <source>
        <dbReference type="Proteomes" id="UP000886674"/>
    </source>
</evidence>
<evidence type="ECO:0000313" key="4">
    <source>
        <dbReference type="EMBL" id="MCG7977265.1"/>
    </source>
</evidence>
<keyword evidence="3" id="KW-0804">Transcription</keyword>
<dbReference type="PANTHER" id="PTHR33154:SF33">
    <property type="entry name" value="TRANSCRIPTIONAL REPRESSOR SDPR"/>
    <property type="match status" value="1"/>
</dbReference>
<dbReference type="InterPro" id="IPR051081">
    <property type="entry name" value="HTH_MetalResp_TranReg"/>
</dbReference>
<dbReference type="Proteomes" id="UP000886674">
    <property type="component" value="Unassembled WGS sequence"/>
</dbReference>
<sequence length="111" mass="12562">MFKALGNPHRLLLFQRLSRCCQPGTRCDLEQAISFSVGQLGEGMQIAPSTLSHHLKALHYAGLIEMERQGKRVNCWIDPGVLDKLSEFFIPQTESENSGERDARFNKQQCT</sequence>
<name>A0A9E4NWD8_9GAMM</name>
<dbReference type="InterPro" id="IPR036390">
    <property type="entry name" value="WH_DNA-bd_sf"/>
</dbReference>